<evidence type="ECO:0000313" key="1">
    <source>
        <dbReference type="EMBL" id="JAD89594.1"/>
    </source>
</evidence>
<proteinExistence type="predicted"/>
<reference evidence="1" key="2">
    <citation type="journal article" date="2015" name="Data Brief">
        <title>Shoot transcriptome of the giant reed, Arundo donax.</title>
        <authorList>
            <person name="Barrero R.A."/>
            <person name="Guerrero F.D."/>
            <person name="Moolhuijzen P."/>
            <person name="Goolsby J.A."/>
            <person name="Tidwell J."/>
            <person name="Bellgard S.E."/>
            <person name="Bellgard M.I."/>
        </authorList>
    </citation>
    <scope>NUCLEOTIDE SEQUENCE</scope>
    <source>
        <tissue evidence="1">Shoot tissue taken approximately 20 cm above the soil surface</tissue>
    </source>
</reference>
<accession>A0A0A9DM29</accession>
<dbReference type="EMBL" id="GBRH01208301">
    <property type="protein sequence ID" value="JAD89594.1"/>
    <property type="molecule type" value="Transcribed_RNA"/>
</dbReference>
<sequence length="63" mass="7100">MSSYWCMRASSMALTDKNYMPMPLGKEVLYTHDTMSRGGIRYKRKGLVVDLGACCTVSIFSKL</sequence>
<reference evidence="1" key="1">
    <citation type="submission" date="2014-09" db="EMBL/GenBank/DDBJ databases">
        <authorList>
            <person name="Magalhaes I.L.F."/>
            <person name="Oliveira U."/>
            <person name="Santos F.R."/>
            <person name="Vidigal T.H.D.A."/>
            <person name="Brescovit A.D."/>
            <person name="Santos A.J."/>
        </authorList>
    </citation>
    <scope>NUCLEOTIDE SEQUENCE</scope>
    <source>
        <tissue evidence="1">Shoot tissue taken approximately 20 cm above the soil surface</tissue>
    </source>
</reference>
<dbReference type="AlphaFoldDB" id="A0A0A9DM29"/>
<name>A0A0A9DM29_ARUDO</name>
<protein>
    <submittedName>
        <fullName evidence="1">Uncharacterized protein</fullName>
    </submittedName>
</protein>
<organism evidence="1">
    <name type="scientific">Arundo donax</name>
    <name type="common">Giant reed</name>
    <name type="synonym">Donax arundinaceus</name>
    <dbReference type="NCBI Taxonomy" id="35708"/>
    <lineage>
        <taxon>Eukaryota</taxon>
        <taxon>Viridiplantae</taxon>
        <taxon>Streptophyta</taxon>
        <taxon>Embryophyta</taxon>
        <taxon>Tracheophyta</taxon>
        <taxon>Spermatophyta</taxon>
        <taxon>Magnoliopsida</taxon>
        <taxon>Liliopsida</taxon>
        <taxon>Poales</taxon>
        <taxon>Poaceae</taxon>
        <taxon>PACMAD clade</taxon>
        <taxon>Arundinoideae</taxon>
        <taxon>Arundineae</taxon>
        <taxon>Arundo</taxon>
    </lineage>
</organism>